<sequence length="1212" mass="130561">MSITSNTVSALYATLFNRAPEGAGHAFWLNAANKQNLSVEQLAHQMLQTKASKDYFAGKESNFEFINHIYKNLFNKTSADDPQGVRFWTDKLDKGISKATIVSELIKAATQGVFSKPEDIKAQKLFLNKVKAAELTSKVIENISDKGSLADKIAGFQAILKNIKDSSTPTQIAQVIKQEALKNNLKIADDKKIAEIVKSLFPSWDKAAVEQALNNTTASTDIYAPNPGGNGQGGGSGGGGAQPPHTPQQQKEQAVKKAQDALNAALKAAQDAKTDKLAANYTKEALEKAAENSNIKSYGLQYLDKKLSESSVTDEQRAALNKAKDNLNKISGKIIDKKNLVDAQGKANVADKAGNLADKQVLLAKAELSFAQADAKKESVDQIYNKAAADNNAAVSAKEVAEELKNLINDTAKNTIQEIANGIDGTSLKPAQKEMAKAQLKQWAKELGLGDADNKNDALKNKADAYEKDTKNKAGAAEKAFNDADEAKKANDKVLSGADVAAAKSDVAKALLELKQAQVTAAQNNLKEDANNPDLKAALAKAEAELQKAKADALADLAKKLGAVELKQVGDTTLYRSADGKYSVDIGKKIEKDKTLVVDKTTNKLHEIGTDSTSLGEAKFTDKALLRSDAGNKITLFKNGEKQIIYIEKDGKVISAVNKEGTKAYFLKNADVAADYDTLSKGAFEGDKLKIGGSEKEGYEAQISQDGNKFKVDKVKVDGTDYTFDNANRPAIDETTDYKVKDLSGLKIPLINGKVYNGTRDGSKIKSDSQSGIGNLDSVEKDNKVYKFNADYKVTSIKDGNYTYVLKSPTYFGNARNDLNTQEKQAKASSKILDQDGNEFILNNEGKIEKINLKNGAELTLENPAAFNSATLNDLKISNIKFKDTNFKLMGEHKYGEAKTYEKVDGKNLLKAGNKYINTEAEKDGLKHTVTNAEENKYTLTVTKGAAKVSEEKLENGITKLTTYGDNGTDVKDVTISGTSANPNDTVDVVNSNEDNTGKVLASNLEKTQFKSIEKFNINAAVSNLSFKQFEKMNGADTKEISLGAASTTISDAKGNIDLSKVKYNNKKLSMDISDNNTKDTIKLSGDKGELSLNGFNAADDKIDFSNLGATDKTVTSANSPETTIENGKIYKTTVSGNINDNVFDQLFAASGKTFKTTVTKNAKSVIAVKGSDKTKLYSVEDKDGNGTIDQSEVSLVGTLDSSVELNNSNIA</sequence>
<feature type="compositionally biased region" description="Gly residues" evidence="2">
    <location>
        <begin position="228"/>
        <end position="241"/>
    </location>
</feature>
<dbReference type="Proteomes" id="UP000502377">
    <property type="component" value="Chromosome"/>
</dbReference>
<evidence type="ECO:0000313" key="5">
    <source>
        <dbReference type="Proteomes" id="UP000502377"/>
    </source>
</evidence>
<feature type="region of interest" description="Disordered" evidence="2">
    <location>
        <begin position="219"/>
        <end position="252"/>
    </location>
</feature>
<dbReference type="PROSITE" id="PS00018">
    <property type="entry name" value="EF_HAND_1"/>
    <property type="match status" value="1"/>
</dbReference>
<dbReference type="RefSeq" id="WP_004320855.1">
    <property type="nucleotide sequence ID" value="NZ_CP012543.1"/>
</dbReference>
<dbReference type="Gene3D" id="1.10.3130.20">
    <property type="entry name" value="Phycobilisome linker domain"/>
    <property type="match status" value="1"/>
</dbReference>
<evidence type="ECO:0000259" key="3">
    <source>
        <dbReference type="Pfam" id="PF13946"/>
    </source>
</evidence>
<name>A0A6G5QQ81_CAMRE</name>
<dbReference type="KEGG" id="crx:CRECT_2221"/>
<dbReference type="Pfam" id="PF13946">
    <property type="entry name" value="DUF4214"/>
    <property type="match status" value="1"/>
</dbReference>
<gene>
    <name evidence="4" type="ORF">CRECT_2221</name>
</gene>
<dbReference type="InterPro" id="IPR025282">
    <property type="entry name" value="DUF4214"/>
</dbReference>
<organism evidence="4 5">
    <name type="scientific">Campylobacter rectus</name>
    <name type="common">Wolinella recta</name>
    <dbReference type="NCBI Taxonomy" id="203"/>
    <lineage>
        <taxon>Bacteria</taxon>
        <taxon>Pseudomonadati</taxon>
        <taxon>Campylobacterota</taxon>
        <taxon>Epsilonproteobacteria</taxon>
        <taxon>Campylobacterales</taxon>
        <taxon>Campylobacteraceae</taxon>
        <taxon>Campylobacter</taxon>
    </lineage>
</organism>
<evidence type="ECO:0000313" key="4">
    <source>
        <dbReference type="EMBL" id="QCD47820.1"/>
    </source>
</evidence>
<dbReference type="InterPro" id="IPR038255">
    <property type="entry name" value="PBS_linker_sf"/>
</dbReference>
<dbReference type="InterPro" id="IPR018247">
    <property type="entry name" value="EF_Hand_1_Ca_BS"/>
</dbReference>
<feature type="coiled-coil region" evidence="1">
    <location>
        <begin position="512"/>
        <end position="559"/>
    </location>
</feature>
<feature type="domain" description="DUF4214" evidence="3">
    <location>
        <begin position="59"/>
        <end position="104"/>
    </location>
</feature>
<reference evidence="4 5" key="1">
    <citation type="submission" date="2016-07" db="EMBL/GenBank/DDBJ databases">
        <title>Comparative genomics of the Campylobacter concisus group.</title>
        <authorList>
            <person name="Miller W.G."/>
            <person name="Yee E."/>
            <person name="Chapman M.H."/>
            <person name="Huynh S."/>
            <person name="Bono J.L."/>
            <person name="On S.L.W."/>
            <person name="StLeger J."/>
            <person name="Foster G."/>
            <person name="Parker C.T."/>
        </authorList>
    </citation>
    <scope>NUCLEOTIDE SEQUENCE [LARGE SCALE GENOMIC DNA]</scope>
    <source>
        <strain evidence="4 5">ATCC 33238</strain>
    </source>
</reference>
<accession>A0A6G5QQ81</accession>
<evidence type="ECO:0000256" key="2">
    <source>
        <dbReference type="SAM" id="MobiDB-lite"/>
    </source>
</evidence>
<dbReference type="EMBL" id="CP012543">
    <property type="protein sequence ID" value="QCD47820.1"/>
    <property type="molecule type" value="Genomic_DNA"/>
</dbReference>
<protein>
    <submittedName>
        <fullName evidence="4">Putative S-layer-related protein</fullName>
    </submittedName>
</protein>
<proteinExistence type="predicted"/>
<keyword evidence="1" id="KW-0175">Coiled coil</keyword>
<evidence type="ECO:0000256" key="1">
    <source>
        <dbReference type="SAM" id="Coils"/>
    </source>
</evidence>
<dbReference type="AlphaFoldDB" id="A0A6G5QQ81"/>